<dbReference type="PANTHER" id="PTHR43968:SF6">
    <property type="entry name" value="GLUTATHIONE S-TRANSFERASE OMEGA"/>
    <property type="match status" value="1"/>
</dbReference>
<dbReference type="Proteomes" id="UP000271974">
    <property type="component" value="Unassembled WGS sequence"/>
</dbReference>
<gene>
    <name evidence="3" type="ORF">EGW08_022567</name>
</gene>
<organism evidence="3 4">
    <name type="scientific">Elysia chlorotica</name>
    <name type="common">Eastern emerald elysia</name>
    <name type="synonym">Sea slug</name>
    <dbReference type="NCBI Taxonomy" id="188477"/>
    <lineage>
        <taxon>Eukaryota</taxon>
        <taxon>Metazoa</taxon>
        <taxon>Spiralia</taxon>
        <taxon>Lophotrochozoa</taxon>
        <taxon>Mollusca</taxon>
        <taxon>Gastropoda</taxon>
        <taxon>Heterobranchia</taxon>
        <taxon>Euthyneura</taxon>
        <taxon>Panpulmonata</taxon>
        <taxon>Sacoglossa</taxon>
        <taxon>Placobranchoidea</taxon>
        <taxon>Plakobranchidae</taxon>
        <taxon>Elysia</taxon>
    </lineage>
</organism>
<comment type="similarity">
    <text evidence="1">Belongs to the GST superfamily. Omega family.</text>
</comment>
<evidence type="ECO:0000256" key="1">
    <source>
        <dbReference type="ARBA" id="ARBA00011067"/>
    </source>
</evidence>
<dbReference type="Pfam" id="PF13417">
    <property type="entry name" value="GST_N_3"/>
    <property type="match status" value="1"/>
</dbReference>
<dbReference type="PROSITE" id="PS51354">
    <property type="entry name" value="GLUTAREDOXIN_2"/>
    <property type="match status" value="1"/>
</dbReference>
<evidence type="ECO:0000313" key="4">
    <source>
        <dbReference type="Proteomes" id="UP000271974"/>
    </source>
</evidence>
<sequence length="128" mass="14824">MKVTLYTAKYCPYSLRARIALAEKKMSMEIVESGDLAPEMLKKVSPSGTFPVLIEKDYSISNKRALLIYIDERFPAPSLLPSIVNERIKVRQSMDKIDELWYPLLDQIRENRTNKAKLKTLFQDVKDN</sequence>
<feature type="domain" description="GST N-terminal" evidence="2">
    <location>
        <begin position="1"/>
        <end position="78"/>
    </location>
</feature>
<dbReference type="InterPro" id="IPR036249">
    <property type="entry name" value="Thioredoxin-like_sf"/>
</dbReference>
<accession>A0A433SKJ7</accession>
<name>A0A433SKJ7_ELYCH</name>
<dbReference type="PANTHER" id="PTHR43968">
    <property type="match status" value="1"/>
</dbReference>
<dbReference type="EMBL" id="RQTK01001610">
    <property type="protein sequence ID" value="RUS69662.1"/>
    <property type="molecule type" value="Genomic_DNA"/>
</dbReference>
<reference evidence="3 4" key="1">
    <citation type="submission" date="2019-01" db="EMBL/GenBank/DDBJ databases">
        <title>A draft genome assembly of the solar-powered sea slug Elysia chlorotica.</title>
        <authorList>
            <person name="Cai H."/>
            <person name="Li Q."/>
            <person name="Fang X."/>
            <person name="Li J."/>
            <person name="Curtis N.E."/>
            <person name="Altenburger A."/>
            <person name="Shibata T."/>
            <person name="Feng M."/>
            <person name="Maeda T."/>
            <person name="Schwartz J.A."/>
            <person name="Shigenobu S."/>
            <person name="Lundholm N."/>
            <person name="Nishiyama T."/>
            <person name="Yang H."/>
            <person name="Hasebe M."/>
            <person name="Li S."/>
            <person name="Pierce S.K."/>
            <person name="Wang J."/>
        </authorList>
    </citation>
    <scope>NUCLEOTIDE SEQUENCE [LARGE SCALE GENOMIC DNA]</scope>
    <source>
        <strain evidence="3">EC2010</strain>
        <tissue evidence="3">Whole organism of an adult</tissue>
    </source>
</reference>
<protein>
    <recommendedName>
        <fullName evidence="2">GST N-terminal domain-containing protein</fullName>
    </recommendedName>
</protein>
<dbReference type="SUPFAM" id="SSF52833">
    <property type="entry name" value="Thioredoxin-like"/>
    <property type="match status" value="1"/>
</dbReference>
<feature type="non-terminal residue" evidence="3">
    <location>
        <position position="128"/>
    </location>
</feature>
<keyword evidence="4" id="KW-1185">Reference proteome</keyword>
<dbReference type="Gene3D" id="3.40.30.10">
    <property type="entry name" value="Glutaredoxin"/>
    <property type="match status" value="1"/>
</dbReference>
<dbReference type="AlphaFoldDB" id="A0A433SKJ7"/>
<evidence type="ECO:0000313" key="3">
    <source>
        <dbReference type="EMBL" id="RUS69662.1"/>
    </source>
</evidence>
<dbReference type="InterPro" id="IPR050983">
    <property type="entry name" value="GST_Omega/HSP26"/>
</dbReference>
<dbReference type="OrthoDB" id="4951845at2759"/>
<dbReference type="PROSITE" id="PS50404">
    <property type="entry name" value="GST_NTER"/>
    <property type="match status" value="1"/>
</dbReference>
<evidence type="ECO:0000259" key="2">
    <source>
        <dbReference type="PROSITE" id="PS50404"/>
    </source>
</evidence>
<dbReference type="InterPro" id="IPR004045">
    <property type="entry name" value="Glutathione_S-Trfase_N"/>
</dbReference>
<comment type="caution">
    <text evidence="3">The sequence shown here is derived from an EMBL/GenBank/DDBJ whole genome shotgun (WGS) entry which is preliminary data.</text>
</comment>
<proteinExistence type="inferred from homology"/>
<dbReference type="STRING" id="188477.A0A433SKJ7"/>
<dbReference type="GO" id="GO:0005737">
    <property type="term" value="C:cytoplasm"/>
    <property type="evidence" value="ECO:0007669"/>
    <property type="project" value="TreeGrafter"/>
</dbReference>